<reference evidence="2 3" key="1">
    <citation type="journal article" date="2012" name="PLoS Pathog.">
        <title>Diverse lifestyles and strategies of plant pathogenesis encoded in the genomes of eighteen Dothideomycetes fungi.</title>
        <authorList>
            <person name="Ohm R.A."/>
            <person name="Feau N."/>
            <person name="Henrissat B."/>
            <person name="Schoch C.L."/>
            <person name="Horwitz B.A."/>
            <person name="Barry K.W."/>
            <person name="Condon B.J."/>
            <person name="Copeland A.C."/>
            <person name="Dhillon B."/>
            <person name="Glaser F."/>
            <person name="Hesse C.N."/>
            <person name="Kosti I."/>
            <person name="LaButti K."/>
            <person name="Lindquist E.A."/>
            <person name="Lucas S."/>
            <person name="Salamov A.A."/>
            <person name="Bradshaw R.E."/>
            <person name="Ciuffetti L."/>
            <person name="Hamelin R.C."/>
            <person name="Kema G.H.J."/>
            <person name="Lawrence C."/>
            <person name="Scott J.A."/>
            <person name="Spatafora J.W."/>
            <person name="Turgeon B.G."/>
            <person name="de Wit P.J.G.M."/>
            <person name="Zhong S."/>
            <person name="Goodwin S.B."/>
            <person name="Grigoriev I.V."/>
        </authorList>
    </citation>
    <scope>NUCLEOTIDE SEQUENCE [LARGE SCALE GENOMIC DNA]</scope>
    <source>
        <strain evidence="2 3">CIRAD86</strain>
    </source>
</reference>
<dbReference type="eggNOG" id="ENOG502R1E9">
    <property type="taxonomic scope" value="Eukaryota"/>
</dbReference>
<dbReference type="EMBL" id="KB446557">
    <property type="protein sequence ID" value="EME84206.1"/>
    <property type="molecule type" value="Genomic_DNA"/>
</dbReference>
<name>M3AHY7_PSEFD</name>
<feature type="region of interest" description="Disordered" evidence="1">
    <location>
        <begin position="44"/>
        <end position="69"/>
    </location>
</feature>
<proteinExistence type="predicted"/>
<accession>M3AHY7</accession>
<dbReference type="Proteomes" id="UP000016932">
    <property type="component" value="Unassembled WGS sequence"/>
</dbReference>
<dbReference type="RefSeq" id="XP_007924830.1">
    <property type="nucleotide sequence ID" value="XM_007926639.1"/>
</dbReference>
<dbReference type="GeneID" id="19337209"/>
<sequence>MQNVSSFAHQKISRQYLLRIAMQFKLAREMVKVTKECPVILLPPPEDAGGDEALAGPSQSYIRPPSDDEYLPAYGEAGSSTLLSAG</sequence>
<gene>
    <name evidence="2" type="ORF">MYCFIDRAFT_210815</name>
</gene>
<dbReference type="OrthoDB" id="2333384at2759"/>
<evidence type="ECO:0000313" key="2">
    <source>
        <dbReference type="EMBL" id="EME84206.1"/>
    </source>
</evidence>
<dbReference type="HOGENOM" id="CLU_2498816_0_0_1"/>
<dbReference type="KEGG" id="pfj:MYCFIDRAFT_210815"/>
<evidence type="ECO:0000313" key="3">
    <source>
        <dbReference type="Proteomes" id="UP000016932"/>
    </source>
</evidence>
<evidence type="ECO:0000256" key="1">
    <source>
        <dbReference type="SAM" id="MobiDB-lite"/>
    </source>
</evidence>
<protein>
    <submittedName>
        <fullName evidence="2">Uncharacterized protein</fullName>
    </submittedName>
</protein>
<dbReference type="AlphaFoldDB" id="M3AHY7"/>
<organism evidence="2 3">
    <name type="scientific">Pseudocercospora fijiensis (strain CIRAD86)</name>
    <name type="common">Black leaf streak disease fungus</name>
    <name type="synonym">Mycosphaerella fijiensis</name>
    <dbReference type="NCBI Taxonomy" id="383855"/>
    <lineage>
        <taxon>Eukaryota</taxon>
        <taxon>Fungi</taxon>
        <taxon>Dikarya</taxon>
        <taxon>Ascomycota</taxon>
        <taxon>Pezizomycotina</taxon>
        <taxon>Dothideomycetes</taxon>
        <taxon>Dothideomycetidae</taxon>
        <taxon>Mycosphaerellales</taxon>
        <taxon>Mycosphaerellaceae</taxon>
        <taxon>Pseudocercospora</taxon>
    </lineage>
</organism>
<keyword evidence="3" id="KW-1185">Reference proteome</keyword>
<dbReference type="VEuPathDB" id="FungiDB:MYCFIDRAFT_210815"/>